<name>A0ABY4PSJ6_9ACTN</name>
<sequence length="359" mass="38969">MTETTARTERPPARGRDEICFDTSGSTGVPRRWFRLPHQMEREVELIGTHLVGPVDHVVNYAPPQHLYGALFGQWLPRLADVRVHQAWTDPFAPLSVSPGERVLVVCVPMAWELLRRGWPALERAGSVVALHSSAAPPHTAHALVRRAAPLLRAHEILGSTETGGIAHRPLAPEGCDADPWQAFPDVSFVRDVGAPAERTAELLVRSPRLARPESGTRPPDRWATGDLVRFTGPRTFRLLGRSGSLIKVNGIKVHLARVDERLNARLPQAECVALPLPDDSLAGEGYAVLWSGRDNGVGLADIRAALRDFPAPSKVVELAEIPRTSTGKPDRTALLSALRPPSAAVREVGSETTVLPGV</sequence>
<proteinExistence type="predicted"/>
<protein>
    <submittedName>
        <fullName evidence="1">Acyl--CoA ligase</fullName>
    </submittedName>
</protein>
<dbReference type="InterPro" id="IPR050237">
    <property type="entry name" value="ATP-dep_AMP-bd_enzyme"/>
</dbReference>
<dbReference type="Gene3D" id="3.30.300.30">
    <property type="match status" value="1"/>
</dbReference>
<accession>A0ABY4PSJ6</accession>
<keyword evidence="2" id="KW-1185">Reference proteome</keyword>
<dbReference type="InterPro" id="IPR042099">
    <property type="entry name" value="ANL_N_sf"/>
</dbReference>
<keyword evidence="1" id="KW-0436">Ligase</keyword>
<dbReference type="PANTHER" id="PTHR43767">
    <property type="entry name" value="LONG-CHAIN-FATTY-ACID--COA LIGASE"/>
    <property type="match status" value="1"/>
</dbReference>
<dbReference type="InterPro" id="IPR045851">
    <property type="entry name" value="AMP-bd_C_sf"/>
</dbReference>
<dbReference type="Gene3D" id="3.40.50.12780">
    <property type="entry name" value="N-terminal domain of ligase-like"/>
    <property type="match status" value="1"/>
</dbReference>
<gene>
    <name evidence="1" type="ORF">M4V62_13135</name>
</gene>
<evidence type="ECO:0000313" key="1">
    <source>
        <dbReference type="EMBL" id="UQT55971.1"/>
    </source>
</evidence>
<dbReference type="SUPFAM" id="SSF56801">
    <property type="entry name" value="Acetyl-CoA synthetase-like"/>
    <property type="match status" value="1"/>
</dbReference>
<reference evidence="1 2" key="1">
    <citation type="submission" date="2022-05" db="EMBL/GenBank/DDBJ databases">
        <authorList>
            <person name="Zhou X."/>
            <person name="Li K."/>
            <person name="Man Y."/>
        </authorList>
    </citation>
    <scope>NUCLEOTIDE SEQUENCE [LARGE SCALE GENOMIC DNA]</scope>
    <source>
        <strain evidence="1 2">MS405</strain>
    </source>
</reference>
<organism evidence="1 2">
    <name type="scientific">Streptomyces durmitorensis</name>
    <dbReference type="NCBI Taxonomy" id="319947"/>
    <lineage>
        <taxon>Bacteria</taxon>
        <taxon>Bacillati</taxon>
        <taxon>Actinomycetota</taxon>
        <taxon>Actinomycetes</taxon>
        <taxon>Kitasatosporales</taxon>
        <taxon>Streptomycetaceae</taxon>
        <taxon>Streptomyces</taxon>
    </lineage>
</organism>
<dbReference type="PANTHER" id="PTHR43767:SF1">
    <property type="entry name" value="NONRIBOSOMAL PEPTIDE SYNTHASE PES1 (EUROFUNG)-RELATED"/>
    <property type="match status" value="1"/>
</dbReference>
<dbReference type="GO" id="GO:0016874">
    <property type="term" value="F:ligase activity"/>
    <property type="evidence" value="ECO:0007669"/>
    <property type="project" value="UniProtKB-KW"/>
</dbReference>
<dbReference type="EMBL" id="CP097289">
    <property type="protein sequence ID" value="UQT55971.1"/>
    <property type="molecule type" value="Genomic_DNA"/>
</dbReference>
<dbReference type="RefSeq" id="WP_249587450.1">
    <property type="nucleotide sequence ID" value="NZ_BAAAQL010000032.1"/>
</dbReference>
<dbReference type="Proteomes" id="UP000829992">
    <property type="component" value="Chromosome"/>
</dbReference>
<evidence type="ECO:0000313" key="2">
    <source>
        <dbReference type="Proteomes" id="UP000829992"/>
    </source>
</evidence>